<dbReference type="EMBL" id="CAMPGE010019234">
    <property type="protein sequence ID" value="CAI2377583.1"/>
    <property type="molecule type" value="Genomic_DNA"/>
</dbReference>
<protein>
    <submittedName>
        <fullName evidence="1">Uncharacterized protein</fullName>
    </submittedName>
</protein>
<dbReference type="AlphaFoldDB" id="A0AAD1XRK6"/>
<organism evidence="1 2">
    <name type="scientific">Euplotes crassus</name>
    <dbReference type="NCBI Taxonomy" id="5936"/>
    <lineage>
        <taxon>Eukaryota</taxon>
        <taxon>Sar</taxon>
        <taxon>Alveolata</taxon>
        <taxon>Ciliophora</taxon>
        <taxon>Intramacronucleata</taxon>
        <taxon>Spirotrichea</taxon>
        <taxon>Hypotrichia</taxon>
        <taxon>Euplotida</taxon>
        <taxon>Euplotidae</taxon>
        <taxon>Moneuplotes</taxon>
    </lineage>
</organism>
<dbReference type="Proteomes" id="UP001295684">
    <property type="component" value="Unassembled WGS sequence"/>
</dbReference>
<proteinExistence type="predicted"/>
<evidence type="ECO:0000313" key="1">
    <source>
        <dbReference type="EMBL" id="CAI2377583.1"/>
    </source>
</evidence>
<comment type="caution">
    <text evidence="1">The sequence shown here is derived from an EMBL/GenBank/DDBJ whole genome shotgun (WGS) entry which is preliminary data.</text>
</comment>
<keyword evidence="2" id="KW-1185">Reference proteome</keyword>
<evidence type="ECO:0000313" key="2">
    <source>
        <dbReference type="Proteomes" id="UP001295684"/>
    </source>
</evidence>
<reference evidence="1" key="1">
    <citation type="submission" date="2023-07" db="EMBL/GenBank/DDBJ databases">
        <authorList>
            <consortium name="AG Swart"/>
            <person name="Singh M."/>
            <person name="Singh A."/>
            <person name="Seah K."/>
            <person name="Emmerich C."/>
        </authorList>
    </citation>
    <scope>NUCLEOTIDE SEQUENCE</scope>
    <source>
        <strain evidence="1">DP1</strain>
    </source>
</reference>
<name>A0AAD1XRK6_EUPCR</name>
<sequence length="434" mass="50580">MGILSIRDNNISRTQSGIGKTSPLVLKEIEIIKKKEINGEHSNITEKTVPEETIFPDTYQERNTESMLTAATNPSYWQSQMGVLDQYSIPMYQFGMYDMSQNMPPQLSSDMQIQDMLMAQASYGNVPGQYPNMGYFNDANYVQEQFNSDANMLPQMYNSDFRQQDFQNQYCYGPQIGYGFSHENLYTEDQEKIEQNLRYKHEPEQNQISQETTQNVNQAPCSLQNPKIIDENPQLNEQETQSLLKEIMSDKDQLSGSNFIPENETEDDPMDGTSQDYTFKREIVENIHGHSSSDEAEPSQEFQPSSIKLKVLKGNKKGRCKFREFKLYDIRHIWPQSSSEKKSSERENNAQNLVYKNIIDAEMDDDVQSDDDIIKCAQANIVSLDRAIKEYVAFCKVYPVRNQRQKVERNKINKYIRNLRYNYKKQTRPIRRMD</sequence>
<gene>
    <name evidence="1" type="ORF">ECRASSUSDP1_LOCUS18971</name>
</gene>
<accession>A0AAD1XRK6</accession>